<feature type="compositionally biased region" description="Basic and acidic residues" evidence="5">
    <location>
        <begin position="212"/>
        <end position="224"/>
    </location>
</feature>
<feature type="region of interest" description="Disordered" evidence="5">
    <location>
        <begin position="300"/>
        <end position="329"/>
    </location>
</feature>
<dbReference type="OMA" id="THQMQNA"/>
<evidence type="ECO:0000256" key="5">
    <source>
        <dbReference type="SAM" id="MobiDB-lite"/>
    </source>
</evidence>
<sequence length="624" mass="68287">MGSRVKEDERNEKIIRGLLKLPGNRRCINCNSLGPQYVCTSFSTFICTNCSGIHREFSHRVKSVSMAKFTSQEVSALQEGGNEHAKKIYFKHWDLQGPVIDSSDVHRLRNFIKNVYVEWRYSDQRNGEHLPQAKIQGSQDSYGNSTADSSQGVLRSAYVGTYEDNHNLKRTTESLSENRNSSNIHPVGSTIDQNNSSTMAREKVDLRSHLHPDDLLKTDGKSENNQKVVAPSASSAVQASKEANKAVLPIKLPDPPRSQKATASNASTEAQKPSSLRTDDPSPATLKDAKLYMSKNLIDFDSDLEPPQGVTQTDIQKGSLPPTDVGWATFDDVTHRNTTTMPSTSSTNSVEGPMLQIPDLTSAPQIRFSNGKSLSFSPANHGSQLNQHYFSSVNTIEYNNTLLNRATSAPVHSQLWRAASPTPTTQWGSILPTNQVSNMIGTHKPAIVSASQEPAAEATANGRKALPEDIFAMSYRPVSSAWNWQPNPRVNMQYGQYRTHNPVGIVNTTQLAHPYPVNPVNLAGGPASAHASTRFPSLTSMQEALANLGSTALLPRAADHQYMVQQHAVQVQNNTFPTGYEGIRGMATTANTYGLPSMDQRLAAQNIQAMNHSSLPRVGTNPFA</sequence>
<dbReference type="Pfam" id="PF01412">
    <property type="entry name" value="ArfGap"/>
    <property type="match status" value="1"/>
</dbReference>
<keyword evidence="8" id="KW-1185">Reference proteome</keyword>
<dbReference type="SMART" id="SM00105">
    <property type="entry name" value="ArfGap"/>
    <property type="match status" value="1"/>
</dbReference>
<dbReference type="PRINTS" id="PR00405">
    <property type="entry name" value="REVINTRACTNG"/>
</dbReference>
<dbReference type="InterPro" id="IPR037278">
    <property type="entry name" value="ARFGAP/RecO"/>
</dbReference>
<evidence type="ECO:0000259" key="6">
    <source>
        <dbReference type="PROSITE" id="PS50115"/>
    </source>
</evidence>
<dbReference type="PANTHER" id="PTHR46085:SF19">
    <property type="entry name" value="ARF-GAP DOMAIN-CONTAINING PROTEIN"/>
    <property type="match status" value="1"/>
</dbReference>
<feature type="domain" description="Arf-GAP" evidence="6">
    <location>
        <begin position="12"/>
        <end position="129"/>
    </location>
</feature>
<keyword evidence="2 4" id="KW-0863">Zinc-finger</keyword>
<dbReference type="OrthoDB" id="6036at2759"/>
<feature type="region of interest" description="Disordered" evidence="5">
    <location>
        <begin position="172"/>
        <end position="199"/>
    </location>
</feature>
<accession>A0A1B6P9N5</accession>
<evidence type="ECO:0000256" key="3">
    <source>
        <dbReference type="ARBA" id="ARBA00022833"/>
    </source>
</evidence>
<dbReference type="Gramene" id="KXG22407">
    <property type="protein sequence ID" value="KXG22407"/>
    <property type="gene ID" value="SORBI_3009G210600"/>
</dbReference>
<dbReference type="InterPro" id="IPR038508">
    <property type="entry name" value="ArfGAP_dom_sf"/>
</dbReference>
<dbReference type="FunFam" id="1.10.220.150:FF:000005">
    <property type="entry name" value="Arf-GAP domain and FG repeat-containing protein 1"/>
    <property type="match status" value="1"/>
</dbReference>
<reference evidence="8" key="2">
    <citation type="journal article" date="2018" name="Plant J.">
        <title>The Sorghum bicolor reference genome: improved assembly, gene annotations, a transcriptome atlas, and signatures of genome organization.</title>
        <authorList>
            <person name="McCormick R.F."/>
            <person name="Truong S.K."/>
            <person name="Sreedasyam A."/>
            <person name="Jenkins J."/>
            <person name="Shu S."/>
            <person name="Sims D."/>
            <person name="Kennedy M."/>
            <person name="Amirebrahimi M."/>
            <person name="Weers B.D."/>
            <person name="McKinley B."/>
            <person name="Mattison A."/>
            <person name="Morishige D.T."/>
            <person name="Grimwood J."/>
            <person name="Schmutz J."/>
            <person name="Mullet J.E."/>
        </authorList>
    </citation>
    <scope>NUCLEOTIDE SEQUENCE [LARGE SCALE GENOMIC DNA]</scope>
    <source>
        <strain evidence="8">cv. BTx623</strain>
    </source>
</reference>
<feature type="compositionally biased region" description="Polar residues" evidence="5">
    <location>
        <begin position="259"/>
        <end position="276"/>
    </location>
</feature>
<dbReference type="InterPro" id="IPR044820">
    <property type="entry name" value="AGD14-like"/>
</dbReference>
<dbReference type="PANTHER" id="PTHR46085">
    <property type="entry name" value="ARFGAP/RECO-RELATED"/>
    <property type="match status" value="1"/>
</dbReference>
<dbReference type="eggNOG" id="KOG0702">
    <property type="taxonomic scope" value="Eukaryota"/>
</dbReference>
<dbReference type="STRING" id="4558.A0A1B6P9N5"/>
<feature type="compositionally biased region" description="Polar residues" evidence="5">
    <location>
        <begin position="173"/>
        <end position="199"/>
    </location>
</feature>
<gene>
    <name evidence="7" type="ORF">SORBI_3009G210600</name>
</gene>
<proteinExistence type="predicted"/>
<organism evidence="7 8">
    <name type="scientific">Sorghum bicolor</name>
    <name type="common">Sorghum</name>
    <name type="synonym">Sorghum vulgare</name>
    <dbReference type="NCBI Taxonomy" id="4558"/>
    <lineage>
        <taxon>Eukaryota</taxon>
        <taxon>Viridiplantae</taxon>
        <taxon>Streptophyta</taxon>
        <taxon>Embryophyta</taxon>
        <taxon>Tracheophyta</taxon>
        <taxon>Spermatophyta</taxon>
        <taxon>Magnoliopsida</taxon>
        <taxon>Liliopsida</taxon>
        <taxon>Poales</taxon>
        <taxon>Poaceae</taxon>
        <taxon>PACMAD clade</taxon>
        <taxon>Panicoideae</taxon>
        <taxon>Andropogonodae</taxon>
        <taxon>Andropogoneae</taxon>
        <taxon>Sorghinae</taxon>
        <taxon>Sorghum</taxon>
    </lineage>
</organism>
<dbReference type="GO" id="GO:0005096">
    <property type="term" value="F:GTPase activator activity"/>
    <property type="evidence" value="ECO:0007669"/>
    <property type="project" value="InterPro"/>
</dbReference>
<evidence type="ECO:0000313" key="8">
    <source>
        <dbReference type="Proteomes" id="UP000000768"/>
    </source>
</evidence>
<protein>
    <recommendedName>
        <fullName evidence="6">Arf-GAP domain-containing protein</fullName>
    </recommendedName>
</protein>
<name>A0A1B6P9N5_SORBI</name>
<reference evidence="7 8" key="1">
    <citation type="journal article" date="2009" name="Nature">
        <title>The Sorghum bicolor genome and the diversification of grasses.</title>
        <authorList>
            <person name="Paterson A.H."/>
            <person name="Bowers J.E."/>
            <person name="Bruggmann R."/>
            <person name="Dubchak I."/>
            <person name="Grimwood J."/>
            <person name="Gundlach H."/>
            <person name="Haberer G."/>
            <person name="Hellsten U."/>
            <person name="Mitros T."/>
            <person name="Poliakov A."/>
            <person name="Schmutz J."/>
            <person name="Spannagl M."/>
            <person name="Tang H."/>
            <person name="Wang X."/>
            <person name="Wicker T."/>
            <person name="Bharti A.K."/>
            <person name="Chapman J."/>
            <person name="Feltus F.A."/>
            <person name="Gowik U."/>
            <person name="Grigoriev I.V."/>
            <person name="Lyons E."/>
            <person name="Maher C.A."/>
            <person name="Martis M."/>
            <person name="Narechania A."/>
            <person name="Otillar R.P."/>
            <person name="Penning B.W."/>
            <person name="Salamov A.A."/>
            <person name="Wang Y."/>
            <person name="Zhang L."/>
            <person name="Carpita N.C."/>
            <person name="Freeling M."/>
            <person name="Gingle A.R."/>
            <person name="Hash C.T."/>
            <person name="Keller B."/>
            <person name="Klein P."/>
            <person name="Kresovich S."/>
            <person name="McCann M.C."/>
            <person name="Ming R."/>
            <person name="Peterson D.G."/>
            <person name="Mehboob-ur-Rahman"/>
            <person name="Ware D."/>
            <person name="Westhoff P."/>
            <person name="Mayer K.F."/>
            <person name="Messing J."/>
            <person name="Rokhsar D.S."/>
        </authorList>
    </citation>
    <scope>NUCLEOTIDE SEQUENCE [LARGE SCALE GENOMIC DNA]</scope>
    <source>
        <strain evidence="8">cv. BTx623</strain>
    </source>
</reference>
<feature type="region of interest" description="Disordered" evidence="5">
    <location>
        <begin position="212"/>
        <end position="285"/>
    </location>
</feature>
<dbReference type="InterPro" id="IPR001164">
    <property type="entry name" value="ArfGAP_dom"/>
</dbReference>
<keyword evidence="3" id="KW-0862">Zinc</keyword>
<dbReference type="AlphaFoldDB" id="A0A1B6P9N5"/>
<dbReference type="GO" id="GO:0008270">
    <property type="term" value="F:zinc ion binding"/>
    <property type="evidence" value="ECO:0007669"/>
    <property type="project" value="UniProtKB-KW"/>
</dbReference>
<dbReference type="SUPFAM" id="SSF57863">
    <property type="entry name" value="ArfGap/RecO-like zinc finger"/>
    <property type="match status" value="1"/>
</dbReference>
<evidence type="ECO:0000256" key="2">
    <source>
        <dbReference type="ARBA" id="ARBA00022771"/>
    </source>
</evidence>
<keyword evidence="1" id="KW-0479">Metal-binding</keyword>
<evidence type="ECO:0000313" key="7">
    <source>
        <dbReference type="EMBL" id="KXG22407.1"/>
    </source>
</evidence>
<dbReference type="InParanoid" id="A0A1B6P9N5"/>
<evidence type="ECO:0000256" key="1">
    <source>
        <dbReference type="ARBA" id="ARBA00022723"/>
    </source>
</evidence>
<evidence type="ECO:0000256" key="4">
    <source>
        <dbReference type="PROSITE-ProRule" id="PRU00288"/>
    </source>
</evidence>
<dbReference type="PROSITE" id="PS50115">
    <property type="entry name" value="ARFGAP"/>
    <property type="match status" value="1"/>
</dbReference>
<dbReference type="EMBL" id="CM000768">
    <property type="protein sequence ID" value="KXG22407.1"/>
    <property type="molecule type" value="Genomic_DNA"/>
</dbReference>
<dbReference type="CDD" id="cd08838">
    <property type="entry name" value="ArfGap_AGFG"/>
    <property type="match status" value="1"/>
</dbReference>
<feature type="compositionally biased region" description="Low complexity" evidence="5">
    <location>
        <begin position="228"/>
        <end position="240"/>
    </location>
</feature>
<dbReference type="Gene3D" id="1.10.220.150">
    <property type="entry name" value="Arf GTPase activating protein"/>
    <property type="match status" value="1"/>
</dbReference>
<dbReference type="Proteomes" id="UP000000768">
    <property type="component" value="Chromosome 9"/>
</dbReference>